<dbReference type="EMBL" id="FOZS01000008">
    <property type="protein sequence ID" value="SFT06221.1"/>
    <property type="molecule type" value="Genomic_DNA"/>
</dbReference>
<evidence type="ECO:0000313" key="1">
    <source>
        <dbReference type="EMBL" id="SFT06221.1"/>
    </source>
</evidence>
<gene>
    <name evidence="1" type="ORF">SAMN04488556_4158</name>
</gene>
<evidence type="ECO:0000313" key="2">
    <source>
        <dbReference type="Proteomes" id="UP000199199"/>
    </source>
</evidence>
<sequence>MTIPMTADELEQLKELASERWGDQWTITQKHFADGTTKQTAWRTFGPVETDDDGQVFDVERIQLDGDEVLHDRVHQRNDDVVEVLDYEICDPDDISGLDTPEHTKK</sequence>
<protein>
    <submittedName>
        <fullName evidence="1">Uncharacterized protein</fullName>
    </submittedName>
</protein>
<name>A0A1I6UXM8_9EURY</name>
<reference evidence="2" key="1">
    <citation type="submission" date="2016-10" db="EMBL/GenBank/DDBJ databases">
        <authorList>
            <person name="Varghese N."/>
            <person name="Submissions S."/>
        </authorList>
    </citation>
    <scope>NUCLEOTIDE SEQUENCE [LARGE SCALE GENOMIC DNA]</scope>
    <source>
        <strain evidence="2">DSM 22427</strain>
    </source>
</reference>
<dbReference type="AlphaFoldDB" id="A0A1I6UXM8"/>
<organism evidence="1 2">
    <name type="scientific">Halostagnicola kamekurae</name>
    <dbReference type="NCBI Taxonomy" id="619731"/>
    <lineage>
        <taxon>Archaea</taxon>
        <taxon>Methanobacteriati</taxon>
        <taxon>Methanobacteriota</taxon>
        <taxon>Stenosarchaea group</taxon>
        <taxon>Halobacteria</taxon>
        <taxon>Halobacteriales</taxon>
        <taxon>Natrialbaceae</taxon>
        <taxon>Halostagnicola</taxon>
    </lineage>
</organism>
<keyword evidence="2" id="KW-1185">Reference proteome</keyword>
<dbReference type="Proteomes" id="UP000199199">
    <property type="component" value="Unassembled WGS sequence"/>
</dbReference>
<proteinExistence type="predicted"/>
<accession>A0A1I6UXM8</accession>